<comment type="caution">
    <text evidence="2">The sequence shown here is derived from an EMBL/GenBank/DDBJ whole genome shotgun (WGS) entry which is preliminary data.</text>
</comment>
<name>A0A644ZWA7_9ZZZZ</name>
<protein>
    <recommendedName>
        <fullName evidence="1">NAD-dependent epimerase/dehydratase domain-containing protein</fullName>
    </recommendedName>
</protein>
<dbReference type="AlphaFoldDB" id="A0A644ZWA7"/>
<dbReference type="InterPro" id="IPR036291">
    <property type="entry name" value="NAD(P)-bd_dom_sf"/>
</dbReference>
<feature type="domain" description="NAD-dependent epimerase/dehydratase" evidence="1">
    <location>
        <begin position="3"/>
        <end position="173"/>
    </location>
</feature>
<dbReference type="SUPFAM" id="SSF51735">
    <property type="entry name" value="NAD(P)-binding Rossmann-fold domains"/>
    <property type="match status" value="1"/>
</dbReference>
<dbReference type="PANTHER" id="PTHR43245:SF58">
    <property type="entry name" value="BLL5923 PROTEIN"/>
    <property type="match status" value="1"/>
</dbReference>
<proteinExistence type="predicted"/>
<dbReference type="EMBL" id="VSSQ01010704">
    <property type="protein sequence ID" value="MPM44996.1"/>
    <property type="molecule type" value="Genomic_DNA"/>
</dbReference>
<reference evidence="2" key="1">
    <citation type="submission" date="2019-08" db="EMBL/GenBank/DDBJ databases">
        <authorList>
            <person name="Kucharzyk K."/>
            <person name="Murdoch R.W."/>
            <person name="Higgins S."/>
            <person name="Loffler F."/>
        </authorList>
    </citation>
    <scope>NUCLEOTIDE SEQUENCE</scope>
</reference>
<dbReference type="Pfam" id="PF01370">
    <property type="entry name" value="Epimerase"/>
    <property type="match status" value="1"/>
</dbReference>
<gene>
    <name evidence="2" type="ORF">SDC9_91681</name>
</gene>
<dbReference type="Gene3D" id="3.40.50.720">
    <property type="entry name" value="NAD(P)-binding Rossmann-like Domain"/>
    <property type="match status" value="1"/>
</dbReference>
<sequence length="317" mass="35006">MNILITGASGFVGTNLVKHFVRAGYVVDVLDLGAPVAPGIRNYFSWDRLNGIDFNMYDSVIHLAGMAHDVRGKVDEQKYIDVNYGLTRTIFIRFLESEAANFIFFSSVKAVADKVVGDVLTEDVVPAPVGPYGKSKQMAEHYILSALRVVEEKMDYKRAYVLRPCMIHGAGNKGNLNLLYKVVKWGLPWPLGAFPNLRSFTSVGNLCFLVDKVACGDIPSGVYNVADDVPVSTNRLVELMYGSRGMRPRIWRLSPGFVRGLARVGDALHLPLNSVRLQKLTENYVVSNFKIKRALGIDSLPVGAEDGIMETLDSFKG</sequence>
<dbReference type="PANTHER" id="PTHR43245">
    <property type="entry name" value="BIFUNCTIONAL POLYMYXIN RESISTANCE PROTEIN ARNA"/>
    <property type="match status" value="1"/>
</dbReference>
<evidence type="ECO:0000313" key="2">
    <source>
        <dbReference type="EMBL" id="MPM44996.1"/>
    </source>
</evidence>
<dbReference type="InterPro" id="IPR001509">
    <property type="entry name" value="Epimerase_deHydtase"/>
</dbReference>
<accession>A0A644ZWA7</accession>
<organism evidence="2">
    <name type="scientific">bioreactor metagenome</name>
    <dbReference type="NCBI Taxonomy" id="1076179"/>
    <lineage>
        <taxon>unclassified sequences</taxon>
        <taxon>metagenomes</taxon>
        <taxon>ecological metagenomes</taxon>
    </lineage>
</organism>
<evidence type="ECO:0000259" key="1">
    <source>
        <dbReference type="Pfam" id="PF01370"/>
    </source>
</evidence>
<dbReference type="InterPro" id="IPR050177">
    <property type="entry name" value="Lipid_A_modif_metabolic_enz"/>
</dbReference>